<evidence type="ECO:0000313" key="2">
    <source>
        <dbReference type="EMBL" id="WYF46429.1"/>
    </source>
</evidence>
<evidence type="ECO:0000259" key="1">
    <source>
        <dbReference type="Pfam" id="PF01850"/>
    </source>
</evidence>
<dbReference type="CDD" id="cd18682">
    <property type="entry name" value="PIN_VapC-like"/>
    <property type="match status" value="1"/>
</dbReference>
<dbReference type="InterPro" id="IPR002716">
    <property type="entry name" value="PIN_dom"/>
</dbReference>
<organism evidence="2">
    <name type="scientific">Deinococcus sp. VB142</name>
    <dbReference type="NCBI Taxonomy" id="3112952"/>
    <lineage>
        <taxon>Bacteria</taxon>
        <taxon>Thermotogati</taxon>
        <taxon>Deinococcota</taxon>
        <taxon>Deinococci</taxon>
        <taxon>Deinococcales</taxon>
        <taxon>Deinococcaceae</taxon>
        <taxon>Deinococcus</taxon>
    </lineage>
</organism>
<dbReference type="AlphaFoldDB" id="A0AAU6Q742"/>
<reference evidence="2" key="1">
    <citation type="submission" date="2024-03" db="EMBL/GenBank/DDBJ databases">
        <title>Deinococcus weizhi sp. nov., isolated from human skin.</title>
        <authorList>
            <person name="Wei Z."/>
            <person name="Tian F."/>
            <person name="Yang C."/>
            <person name="Xin L.T."/>
            <person name="Wen Z.J."/>
            <person name="Lan K.C."/>
            <person name="Yu L."/>
            <person name="Zhe W."/>
            <person name="Dan F.D."/>
            <person name="Jun W."/>
            <person name="Rui Z."/>
            <person name="Yong X.J."/>
            <person name="Ting Y."/>
            <person name="Wei X."/>
            <person name="Xu Z.G."/>
            <person name="Xin Z."/>
            <person name="Dong F.G."/>
            <person name="Ni X.M."/>
            <person name="Zheng M.G."/>
            <person name="Chun Y."/>
            <person name="Qian W.X."/>
        </authorList>
    </citation>
    <scope>NUCLEOTIDE SEQUENCE</scope>
    <source>
        <strain evidence="2">VB142</strain>
    </source>
</reference>
<proteinExistence type="predicted"/>
<dbReference type="EMBL" id="CP149783">
    <property type="protein sequence ID" value="WYF46429.1"/>
    <property type="molecule type" value="Genomic_DNA"/>
</dbReference>
<name>A0AAU6Q742_9DEIO</name>
<dbReference type="RefSeq" id="WP_339097908.1">
    <property type="nucleotide sequence ID" value="NZ_CP149783.1"/>
</dbReference>
<accession>A0AAU6Q742</accession>
<dbReference type="Gene3D" id="3.40.50.1010">
    <property type="entry name" value="5'-nuclease"/>
    <property type="match status" value="1"/>
</dbReference>
<protein>
    <submittedName>
        <fullName evidence="2">Type II toxin-antitoxin system VapC family toxin</fullName>
    </submittedName>
</protein>
<sequence>MLDASAVIAWLKDEPGAALVDLALEGVGRAVISTVNLAEVMSFAAQAGQQTEEIMGLLRETGLAFLPLSTTQARRIGDLRPLTASAGLSLGDRACLALGQELGAQVLTTDRVWADLELSGLMVKLLR</sequence>
<gene>
    <name evidence="2" type="ORF">WDJ50_15330</name>
</gene>
<feature type="domain" description="PIN" evidence="1">
    <location>
        <begin position="1"/>
        <end position="115"/>
    </location>
</feature>
<dbReference type="InterPro" id="IPR029060">
    <property type="entry name" value="PIN-like_dom_sf"/>
</dbReference>
<dbReference type="SUPFAM" id="SSF88723">
    <property type="entry name" value="PIN domain-like"/>
    <property type="match status" value="1"/>
</dbReference>
<dbReference type="Pfam" id="PF01850">
    <property type="entry name" value="PIN"/>
    <property type="match status" value="1"/>
</dbReference>